<dbReference type="SFLD" id="SFLDS00019">
    <property type="entry name" value="Glutathione_Transferase_(cytos"/>
    <property type="match status" value="1"/>
</dbReference>
<dbReference type="PROSITE" id="PS50404">
    <property type="entry name" value="GST_NTER"/>
    <property type="match status" value="1"/>
</dbReference>
<dbReference type="SFLD" id="SFLDG00358">
    <property type="entry name" value="Main_(cytGST)"/>
    <property type="match status" value="1"/>
</dbReference>
<dbReference type="InterPro" id="IPR040079">
    <property type="entry name" value="Glutathione_S-Trfase"/>
</dbReference>
<dbReference type="SUPFAM" id="SSF52833">
    <property type="entry name" value="Thioredoxin-like"/>
    <property type="match status" value="1"/>
</dbReference>
<keyword evidence="5" id="KW-1185">Reference proteome</keyword>
<dbReference type="Gene3D" id="1.20.1050.10">
    <property type="match status" value="1"/>
</dbReference>
<dbReference type="PANTHER" id="PTHR44051">
    <property type="entry name" value="GLUTATHIONE S-TRANSFERASE-RELATED"/>
    <property type="match status" value="1"/>
</dbReference>
<evidence type="ECO:0008006" key="6">
    <source>
        <dbReference type="Google" id="ProtNLM"/>
    </source>
</evidence>
<dbReference type="Proteomes" id="UP000398389">
    <property type="component" value="Unassembled WGS sequence"/>
</dbReference>
<evidence type="ECO:0000259" key="3">
    <source>
        <dbReference type="PROSITE" id="PS50405"/>
    </source>
</evidence>
<comment type="similarity">
    <text evidence="1">Belongs to the GST superfamily.</text>
</comment>
<accession>A0A5E8AYA5</accession>
<reference evidence="4 5" key="1">
    <citation type="submission" date="2019-09" db="EMBL/GenBank/DDBJ databases">
        <authorList>
            <person name="Brejova B."/>
        </authorList>
    </citation>
    <scope>NUCLEOTIDE SEQUENCE [LARGE SCALE GENOMIC DNA]</scope>
</reference>
<dbReference type="PANTHER" id="PTHR44051:SF8">
    <property type="entry name" value="GLUTATHIONE S-TRANSFERASE GSTA"/>
    <property type="match status" value="1"/>
</dbReference>
<dbReference type="InterPro" id="IPR010987">
    <property type="entry name" value="Glutathione-S-Trfase_C-like"/>
</dbReference>
<dbReference type="InterPro" id="IPR004046">
    <property type="entry name" value="GST_C"/>
</dbReference>
<evidence type="ECO:0000259" key="2">
    <source>
        <dbReference type="PROSITE" id="PS50404"/>
    </source>
</evidence>
<dbReference type="InterPro" id="IPR036249">
    <property type="entry name" value="Thioredoxin-like_sf"/>
</dbReference>
<evidence type="ECO:0000256" key="1">
    <source>
        <dbReference type="ARBA" id="ARBA00007409"/>
    </source>
</evidence>
<dbReference type="SUPFAM" id="SSF47616">
    <property type="entry name" value="GST C-terminal domain-like"/>
    <property type="match status" value="1"/>
</dbReference>
<gene>
    <name evidence="4" type="ORF">SAPINGB_P000048</name>
</gene>
<dbReference type="EMBL" id="CABVLU010000001">
    <property type="protein sequence ID" value="VVT43579.1"/>
    <property type="molecule type" value="Genomic_DNA"/>
</dbReference>
<feature type="domain" description="GST N-terminal" evidence="2">
    <location>
        <begin position="13"/>
        <end position="100"/>
    </location>
</feature>
<dbReference type="AlphaFoldDB" id="A0A5E8AYA5"/>
<feature type="domain" description="GST C-terminal" evidence="3">
    <location>
        <begin position="108"/>
        <end position="259"/>
    </location>
</feature>
<sequence>MFENIPLEMRPTPTGITLYGFIAPNAVKVSIALQILGVKYTVRNINILKGIQKSPWYVELNPEGTVPTLVDAGDGSSSPIVIWESGAILQYLLSKYDPEGRVLGYPVDSAEYPQQLSWLFFQVSEAGALQLQANRHFVFPSKKDTEQERNLLKTRYIGETRRIYRLLERHLAARAKSHAPGDDPLVLVGSRVCVADIAHIGWITMAFLIGIDVPSEFPHITKWIEHVIAQKGVVQGLDASGPWFGFSRRAPWKRPGPDMRL</sequence>
<dbReference type="RefSeq" id="XP_031850664.1">
    <property type="nucleotide sequence ID" value="XM_031994773.1"/>
</dbReference>
<evidence type="ECO:0000313" key="5">
    <source>
        <dbReference type="Proteomes" id="UP000398389"/>
    </source>
</evidence>
<dbReference type="InterPro" id="IPR036282">
    <property type="entry name" value="Glutathione-S-Trfase_C_sf"/>
</dbReference>
<dbReference type="OrthoDB" id="422574at2759"/>
<name>A0A5E8AYA5_9ASCO</name>
<dbReference type="Gene3D" id="3.40.30.10">
    <property type="entry name" value="Glutaredoxin"/>
    <property type="match status" value="1"/>
</dbReference>
<proteinExistence type="inferred from homology"/>
<organism evidence="4 5">
    <name type="scientific">Magnusiomyces paraingens</name>
    <dbReference type="NCBI Taxonomy" id="2606893"/>
    <lineage>
        <taxon>Eukaryota</taxon>
        <taxon>Fungi</taxon>
        <taxon>Dikarya</taxon>
        <taxon>Ascomycota</taxon>
        <taxon>Saccharomycotina</taxon>
        <taxon>Dipodascomycetes</taxon>
        <taxon>Dipodascales</taxon>
        <taxon>Dipodascaceae</taxon>
        <taxon>Magnusiomyces</taxon>
    </lineage>
</organism>
<dbReference type="Pfam" id="PF13409">
    <property type="entry name" value="GST_N_2"/>
    <property type="match status" value="1"/>
</dbReference>
<evidence type="ECO:0000313" key="4">
    <source>
        <dbReference type="EMBL" id="VVT43579.1"/>
    </source>
</evidence>
<dbReference type="GeneID" id="43578873"/>
<dbReference type="InterPro" id="IPR004045">
    <property type="entry name" value="Glutathione_S-Trfase_N"/>
</dbReference>
<protein>
    <recommendedName>
        <fullName evidence="6">Glutathione S-transferase</fullName>
    </recommendedName>
</protein>
<dbReference type="Pfam" id="PF00043">
    <property type="entry name" value="GST_C"/>
    <property type="match status" value="1"/>
</dbReference>
<dbReference type="CDD" id="cd03048">
    <property type="entry name" value="GST_N_Ure2p_like"/>
    <property type="match status" value="1"/>
</dbReference>
<dbReference type="PROSITE" id="PS50405">
    <property type="entry name" value="GST_CTER"/>
    <property type="match status" value="1"/>
</dbReference>